<dbReference type="Pfam" id="PF09582">
    <property type="entry name" value="AnfO_nitrog"/>
    <property type="match status" value="1"/>
</dbReference>
<evidence type="ECO:0000313" key="1">
    <source>
        <dbReference type="EMBL" id="GBF35166.1"/>
    </source>
</evidence>
<dbReference type="OrthoDB" id="200286at2"/>
<comment type="caution">
    <text evidence="1">The sequence shown here is derived from an EMBL/GenBank/DDBJ whole genome shotgun (WGS) entry which is preliminary data.</text>
</comment>
<dbReference type="AlphaFoldDB" id="A0A2L2XLJ5"/>
<dbReference type="RefSeq" id="WP_104373272.1">
    <property type="nucleotide sequence ID" value="NZ_BFAV01000157.1"/>
</dbReference>
<dbReference type="EMBL" id="BFAV01000157">
    <property type="protein sequence ID" value="GBF35166.1"/>
    <property type="molecule type" value="Genomic_DNA"/>
</dbReference>
<protein>
    <submittedName>
        <fullName evidence="1">AnfO protein, required for Mo-and V-independent nitrogenase</fullName>
    </submittedName>
</protein>
<evidence type="ECO:0000313" key="2">
    <source>
        <dbReference type="Proteomes" id="UP000239549"/>
    </source>
</evidence>
<organism evidence="1 2">
    <name type="scientific">Desulfocucumis palustris</name>
    <dbReference type="NCBI Taxonomy" id="1898651"/>
    <lineage>
        <taxon>Bacteria</taxon>
        <taxon>Bacillati</taxon>
        <taxon>Bacillota</taxon>
        <taxon>Clostridia</taxon>
        <taxon>Eubacteriales</taxon>
        <taxon>Desulfocucumaceae</taxon>
        <taxon>Desulfocucumis</taxon>
    </lineage>
</organism>
<proteinExistence type="predicted"/>
<name>A0A2L2XLJ5_9FIRM</name>
<reference evidence="2" key="1">
    <citation type="submission" date="2018-02" db="EMBL/GenBank/DDBJ databases">
        <title>Genome sequence of Desulfocucumis palustris strain NAW-5.</title>
        <authorList>
            <person name="Watanabe M."/>
            <person name="Kojima H."/>
            <person name="Fukui M."/>
        </authorList>
    </citation>
    <scope>NUCLEOTIDE SEQUENCE [LARGE SCALE GENOMIC DNA]</scope>
    <source>
        <strain evidence="2">NAW-5</strain>
    </source>
</reference>
<sequence length="208" mass="23191">MLKEIAVHVGRNGETATLYEQGKIVIYQRKQGSWNVHREKDYSFKREQGLPGMRKQMGEVVDFIGGCKIFVAGAISGIPYYELEKAGCSIWEFSGEPDDLLEYVWEKEEQAALEKAVRLVAVPGPVDMGNGCYSISIKEIQEAGTGITTKQVLLPFLRQGDFYRLEVLCNHIPPWLKMEIMGSGLTCEVEKVATGEVRLVIGKKVCSA</sequence>
<gene>
    <name evidence="1" type="ORF">DCCM_4289</name>
</gene>
<dbReference type="Proteomes" id="UP000239549">
    <property type="component" value="Unassembled WGS sequence"/>
</dbReference>
<dbReference type="InterPro" id="IPR014287">
    <property type="entry name" value="Nase_Fe-Fe_AnfO"/>
</dbReference>
<accession>A0A2L2XLJ5</accession>
<keyword evidence="2" id="KW-1185">Reference proteome</keyword>